<feature type="region of interest" description="Disordered" evidence="1">
    <location>
        <begin position="136"/>
        <end position="187"/>
    </location>
</feature>
<evidence type="ECO:0000313" key="3">
    <source>
        <dbReference type="Proteomes" id="UP000664940"/>
    </source>
</evidence>
<comment type="caution">
    <text evidence="2">The sequence shown here is derived from an EMBL/GenBank/DDBJ whole genome shotgun (WGS) entry which is preliminary data.</text>
</comment>
<dbReference type="Proteomes" id="UP000664940">
    <property type="component" value="Unassembled WGS sequence"/>
</dbReference>
<feature type="region of interest" description="Disordered" evidence="1">
    <location>
        <begin position="1"/>
        <end position="21"/>
    </location>
</feature>
<gene>
    <name evidence="2" type="ORF">HJG60_008328</name>
</gene>
<evidence type="ECO:0000256" key="1">
    <source>
        <dbReference type="SAM" id="MobiDB-lite"/>
    </source>
</evidence>
<accession>A0A833ZB67</accession>
<organism evidence="2 3">
    <name type="scientific">Phyllostomus discolor</name>
    <name type="common">pale spear-nosed bat</name>
    <dbReference type="NCBI Taxonomy" id="89673"/>
    <lineage>
        <taxon>Eukaryota</taxon>
        <taxon>Metazoa</taxon>
        <taxon>Chordata</taxon>
        <taxon>Craniata</taxon>
        <taxon>Vertebrata</taxon>
        <taxon>Euteleostomi</taxon>
        <taxon>Mammalia</taxon>
        <taxon>Eutheria</taxon>
        <taxon>Laurasiatheria</taxon>
        <taxon>Chiroptera</taxon>
        <taxon>Yangochiroptera</taxon>
        <taxon>Phyllostomidae</taxon>
        <taxon>Phyllostominae</taxon>
        <taxon>Phyllostomus</taxon>
    </lineage>
</organism>
<protein>
    <submittedName>
        <fullName evidence="2">Uncharacterized protein</fullName>
    </submittedName>
</protein>
<evidence type="ECO:0000313" key="2">
    <source>
        <dbReference type="EMBL" id="KAF6088505.1"/>
    </source>
</evidence>
<sequence length="187" mass="19248">MPWGLESVPAMGLSPGQETRRVPPLLQDALLYRPRHRGGHAGAGPQARAARTAINSALFPSSAQSDSVIELPSSSTSAASAPPRTRAGPAPPWGQVGRALCSPPRPQGWLRKALLQLEALGQPNPHFGTDLQVHRRGHDGQVGAPSLDSVEGPVSSGGTATMPGTEAPNGARPPFTGPGAQTPHVAL</sequence>
<feature type="region of interest" description="Disordered" evidence="1">
    <location>
        <begin position="65"/>
        <end position="100"/>
    </location>
</feature>
<feature type="compositionally biased region" description="Low complexity" evidence="1">
    <location>
        <begin position="72"/>
        <end position="88"/>
    </location>
</feature>
<proteinExistence type="predicted"/>
<dbReference type="AlphaFoldDB" id="A0A833ZB67"/>
<dbReference type="EMBL" id="JABVXQ010000010">
    <property type="protein sequence ID" value="KAF6088505.1"/>
    <property type="molecule type" value="Genomic_DNA"/>
</dbReference>
<name>A0A833ZB67_9CHIR</name>
<reference evidence="2 3" key="1">
    <citation type="journal article" date="2020" name="Nature">
        <title>Six reference-quality genomes reveal evolution of bat adaptations.</title>
        <authorList>
            <person name="Jebb D."/>
            <person name="Huang Z."/>
            <person name="Pippel M."/>
            <person name="Hughes G.M."/>
            <person name="Lavrichenko K."/>
            <person name="Devanna P."/>
            <person name="Winkler S."/>
            <person name="Jermiin L.S."/>
            <person name="Skirmuntt E.C."/>
            <person name="Katzourakis A."/>
            <person name="Burkitt-Gray L."/>
            <person name="Ray D.A."/>
            <person name="Sullivan K.A.M."/>
            <person name="Roscito J.G."/>
            <person name="Kirilenko B.M."/>
            <person name="Davalos L.M."/>
            <person name="Corthals A.P."/>
            <person name="Power M.L."/>
            <person name="Jones G."/>
            <person name="Ransome R.D."/>
            <person name="Dechmann D.K.N."/>
            <person name="Locatelli A.G."/>
            <person name="Puechmaille S.J."/>
            <person name="Fedrigo O."/>
            <person name="Jarvis E.D."/>
            <person name="Hiller M."/>
            <person name="Vernes S.C."/>
            <person name="Myers E.W."/>
            <person name="Teeling E.C."/>
        </authorList>
    </citation>
    <scope>NUCLEOTIDE SEQUENCE [LARGE SCALE GENOMIC DNA]</scope>
    <source>
        <strain evidence="2">Bat1K_MPI-CBG_1</strain>
    </source>
</reference>